<reference evidence="1 2" key="1">
    <citation type="submission" date="2024-07" db="EMBL/GenBank/DDBJ databases">
        <authorList>
            <person name="Ren Q."/>
        </authorList>
    </citation>
    <scope>NUCLEOTIDE SEQUENCE [LARGE SCALE GENOMIC DNA]</scope>
    <source>
        <strain evidence="1 2">REN37</strain>
    </source>
</reference>
<dbReference type="RefSeq" id="WP_369455699.1">
    <property type="nucleotide sequence ID" value="NZ_JBGCUO010000001.1"/>
</dbReference>
<evidence type="ECO:0000313" key="1">
    <source>
        <dbReference type="EMBL" id="MEY1662464.1"/>
    </source>
</evidence>
<evidence type="ECO:0008006" key="3">
    <source>
        <dbReference type="Google" id="ProtNLM"/>
    </source>
</evidence>
<dbReference type="Proteomes" id="UP001562065">
    <property type="component" value="Unassembled WGS sequence"/>
</dbReference>
<proteinExistence type="predicted"/>
<dbReference type="EMBL" id="JBGCUO010000001">
    <property type="protein sequence ID" value="MEY1662464.1"/>
    <property type="molecule type" value="Genomic_DNA"/>
</dbReference>
<accession>A0ABV4AIB4</accession>
<comment type="caution">
    <text evidence="1">The sequence shown here is derived from an EMBL/GenBank/DDBJ whole genome shotgun (WGS) entry which is preliminary data.</text>
</comment>
<gene>
    <name evidence="1" type="ORF">AB5I84_09930</name>
</gene>
<protein>
    <recommendedName>
        <fullName evidence="3">Roadblock/LAMTOR2 domain-containing protein</fullName>
    </recommendedName>
</protein>
<name>A0ABV4AIB4_9GAMM</name>
<evidence type="ECO:0000313" key="2">
    <source>
        <dbReference type="Proteomes" id="UP001562065"/>
    </source>
</evidence>
<keyword evidence="2" id="KW-1185">Reference proteome</keyword>
<organism evidence="1 2">
    <name type="scientific">Isoalcanivorax beigongshangi</name>
    <dbReference type="NCBI Taxonomy" id="3238810"/>
    <lineage>
        <taxon>Bacteria</taxon>
        <taxon>Pseudomonadati</taxon>
        <taxon>Pseudomonadota</taxon>
        <taxon>Gammaproteobacteria</taxon>
        <taxon>Oceanospirillales</taxon>
        <taxon>Alcanivoracaceae</taxon>
        <taxon>Isoalcanivorax</taxon>
    </lineage>
</organism>
<sequence>MTSVNLELLNKVVTDSKNTLREGMLAMDIWERATGLSLAGHNSQPVAVALFTQVMEFLENTLEQSGFPALDRYFLMHMKDGHLVAIVNHGDLLQGYLLNDKINLGILLSVVIPGAIKDIAAAQA</sequence>